<reference evidence="7 8" key="1">
    <citation type="submission" date="2019-03" db="EMBL/GenBank/DDBJ databases">
        <title>Draft genome sequences of novel Actinobacteria.</title>
        <authorList>
            <person name="Sahin N."/>
            <person name="Ay H."/>
            <person name="Saygin H."/>
        </authorList>
    </citation>
    <scope>NUCLEOTIDE SEQUENCE [LARGE SCALE GENOMIC DNA]</scope>
    <source>
        <strain evidence="7 8">5K138</strain>
    </source>
</reference>
<dbReference type="RefSeq" id="WP_131895699.1">
    <property type="nucleotide sequence ID" value="NZ_SMKZ01000019.1"/>
</dbReference>
<keyword evidence="3 5" id="KW-0347">Helicase</keyword>
<dbReference type="Gene3D" id="3.40.50.300">
    <property type="entry name" value="P-loop containing nucleotide triphosphate hydrolases"/>
    <property type="match status" value="3"/>
</dbReference>
<gene>
    <name evidence="7" type="ORF">E1269_14575</name>
</gene>
<dbReference type="Proteomes" id="UP000294739">
    <property type="component" value="Unassembled WGS sequence"/>
</dbReference>
<dbReference type="PANTHER" id="PTHR11070">
    <property type="entry name" value="UVRD / RECB / PCRA DNA HELICASE FAMILY MEMBER"/>
    <property type="match status" value="1"/>
</dbReference>
<dbReference type="Pfam" id="PF13245">
    <property type="entry name" value="AAA_19"/>
    <property type="match status" value="1"/>
</dbReference>
<evidence type="ECO:0000256" key="2">
    <source>
        <dbReference type="ARBA" id="ARBA00022801"/>
    </source>
</evidence>
<accession>A0A4R5D934</accession>
<proteinExistence type="predicted"/>
<protein>
    <submittedName>
        <fullName evidence="7">Helicase</fullName>
    </submittedName>
</protein>
<dbReference type="GO" id="GO:0003677">
    <property type="term" value="F:DNA binding"/>
    <property type="evidence" value="ECO:0007669"/>
    <property type="project" value="InterPro"/>
</dbReference>
<dbReference type="GO" id="GO:0000725">
    <property type="term" value="P:recombinational repair"/>
    <property type="evidence" value="ECO:0007669"/>
    <property type="project" value="TreeGrafter"/>
</dbReference>
<dbReference type="EMBL" id="SMKZ01000019">
    <property type="protein sequence ID" value="TDE09247.1"/>
    <property type="molecule type" value="Genomic_DNA"/>
</dbReference>
<feature type="domain" description="UvrD-like helicase ATP-binding" evidence="6">
    <location>
        <begin position="199"/>
        <end position="603"/>
    </location>
</feature>
<dbReference type="InterPro" id="IPR000212">
    <property type="entry name" value="DNA_helicase_UvrD/REP"/>
</dbReference>
<evidence type="ECO:0000259" key="6">
    <source>
        <dbReference type="PROSITE" id="PS51198"/>
    </source>
</evidence>
<dbReference type="PANTHER" id="PTHR11070:SF45">
    <property type="entry name" value="DNA 3'-5' HELICASE"/>
    <property type="match status" value="1"/>
</dbReference>
<dbReference type="AlphaFoldDB" id="A0A4R5D934"/>
<dbReference type="GO" id="GO:0043138">
    <property type="term" value="F:3'-5' DNA helicase activity"/>
    <property type="evidence" value="ECO:0007669"/>
    <property type="project" value="TreeGrafter"/>
</dbReference>
<evidence type="ECO:0000313" key="8">
    <source>
        <dbReference type="Proteomes" id="UP000294739"/>
    </source>
</evidence>
<keyword evidence="2 5" id="KW-0378">Hydrolase</keyword>
<sequence length="765" mass="83423">MNTEANLSNRLSGDGVSHDHVRHDDAVAEEQPYISRLYERLDLLKARLVDRLASLYRERGGTHQAVWDREAFVARDVERLERLGSVDRGLCFGRLDFRDGQTSYIGRIGLTDDDYEQLLIDWRAPAAEPFYRATAAAPGDLVRRRHIQTKLRTVLAVDDEVFDLDALPAGGQGTLRGEAALLASLTAHRTGRMSDIVATIQAEQDRIIRSPLAGVLVVQGGPGTGKTVAALHRAAYLLYTHRDRLSSNGVLVVGPNRTFLHYIDQVLPSLGETGVVLSTVGELVPGVEAVDDGEPDAVAVVKGDPRMAGVVAAAVRDRQRLPDGPVELKIDGLELRLEPAAVRAARTRARRARRPHNVARKVFVRELLTHLAREQASRLGDSVDEEDLAEIRVDLAGEPPVAALLDDLWPALTPQRLLADLFASPRLLDAAAGALTEPEKALLLRDDTDVWTAADVPLLDEAAEVLGEIDDPDEAARLARQREQAEVQYARDLLDELELDVPVDPELVAARYRGGETRRSVAERAGNDRTWSFGHVIVDEAQELSPMAWRMVMRRAPGRSMTVVGDIAQTGAAAGARSWADVLEPHVPDRWRQETLTVNYRTPSEVMDLAAEVLALIDPRLKPPTSVRSTGERPRAVWVEAEELLPRLAQLVRAQIDAVGSGRVAVIVPHARLDELHSGLAGALRDTISRVSSADALDAPATVLTVGQAKGLEFDAVLVVEPAELLAESARGATDLYVAVTRPTQRLVLVHTAPLPDMLAAADRE</sequence>
<dbReference type="InterPro" id="IPR027417">
    <property type="entry name" value="P-loop_NTPase"/>
</dbReference>
<keyword evidence="1 5" id="KW-0547">Nucleotide-binding</keyword>
<name>A0A4R5D934_9ACTN</name>
<evidence type="ECO:0000256" key="1">
    <source>
        <dbReference type="ARBA" id="ARBA00022741"/>
    </source>
</evidence>
<dbReference type="Pfam" id="PF13538">
    <property type="entry name" value="UvrD_C_2"/>
    <property type="match status" value="1"/>
</dbReference>
<evidence type="ECO:0000256" key="4">
    <source>
        <dbReference type="ARBA" id="ARBA00022840"/>
    </source>
</evidence>
<dbReference type="InterPro" id="IPR014016">
    <property type="entry name" value="UvrD-like_ATP-bd"/>
</dbReference>
<dbReference type="OrthoDB" id="9787585at2"/>
<keyword evidence="4 5" id="KW-0067">ATP-binding</keyword>
<dbReference type="SUPFAM" id="SSF52540">
    <property type="entry name" value="P-loop containing nucleoside triphosphate hydrolases"/>
    <property type="match status" value="1"/>
</dbReference>
<keyword evidence="8" id="KW-1185">Reference proteome</keyword>
<dbReference type="GO" id="GO:0005829">
    <property type="term" value="C:cytosol"/>
    <property type="evidence" value="ECO:0007669"/>
    <property type="project" value="TreeGrafter"/>
</dbReference>
<organism evidence="7 8">
    <name type="scientific">Jiangella asiatica</name>
    <dbReference type="NCBI Taxonomy" id="2530372"/>
    <lineage>
        <taxon>Bacteria</taxon>
        <taxon>Bacillati</taxon>
        <taxon>Actinomycetota</taxon>
        <taxon>Actinomycetes</taxon>
        <taxon>Jiangellales</taxon>
        <taxon>Jiangellaceae</taxon>
        <taxon>Jiangella</taxon>
    </lineage>
</organism>
<dbReference type="GO" id="GO:0005524">
    <property type="term" value="F:ATP binding"/>
    <property type="evidence" value="ECO:0007669"/>
    <property type="project" value="UniProtKB-UniRule"/>
</dbReference>
<dbReference type="GO" id="GO:0016787">
    <property type="term" value="F:hydrolase activity"/>
    <property type="evidence" value="ECO:0007669"/>
    <property type="project" value="UniProtKB-UniRule"/>
</dbReference>
<evidence type="ECO:0000256" key="5">
    <source>
        <dbReference type="PROSITE-ProRule" id="PRU00560"/>
    </source>
</evidence>
<dbReference type="InterPro" id="IPR027785">
    <property type="entry name" value="UvrD-like_helicase_C"/>
</dbReference>
<dbReference type="InParanoid" id="A0A4R5D934"/>
<comment type="caution">
    <text evidence="7">The sequence shown here is derived from an EMBL/GenBank/DDBJ whole genome shotgun (WGS) entry which is preliminary data.</text>
</comment>
<feature type="binding site" evidence="5">
    <location>
        <begin position="220"/>
        <end position="227"/>
    </location>
    <ligand>
        <name>ATP</name>
        <dbReference type="ChEBI" id="CHEBI:30616"/>
    </ligand>
</feature>
<evidence type="ECO:0000313" key="7">
    <source>
        <dbReference type="EMBL" id="TDE09247.1"/>
    </source>
</evidence>
<dbReference type="PROSITE" id="PS51198">
    <property type="entry name" value="UVRD_HELICASE_ATP_BIND"/>
    <property type="match status" value="1"/>
</dbReference>
<evidence type="ECO:0000256" key="3">
    <source>
        <dbReference type="ARBA" id="ARBA00022806"/>
    </source>
</evidence>